<dbReference type="GeneID" id="63771570"/>
<dbReference type="Gene3D" id="3.30.40.10">
    <property type="entry name" value="Zinc/RING finger domain, C3HC4 (zinc finger)"/>
    <property type="match status" value="1"/>
</dbReference>
<sequence>MDLEASEAFDIRSEVLQSTLAEIEIGNSSSKSSPASTEECCVICLDQVHEPCEARPCGHKNFDFLCLLNWLEKKAKCPLCKADITKVRYGFEERQNHLLKKWKTYAVPEPHSYARFPSAQNGSLLSRSHPRRQASESRALETARENDAIRWRREVYVDQLYSLHVGSNQFSRYRELSPQQFQSDTALVSRARMWLRRELKVFRFLHTPSAPQNSHNSTDRRRAENPEFLLEYIIAILKHMDIQGSQGQAEELIQEFLGCTNTRLLLHELKNFLRSPYTSLEEWDRNVQYDESRKRRAALEKDVTTSTRLPLSQRRNSGAWDADSY</sequence>
<evidence type="ECO:0000313" key="10">
    <source>
        <dbReference type="Proteomes" id="UP000193689"/>
    </source>
</evidence>
<dbReference type="PANTHER" id="PTHR46077">
    <property type="entry name" value="E3 UBIQUITIN-PROTEIN LIGASE TOPORS"/>
    <property type="match status" value="1"/>
</dbReference>
<evidence type="ECO:0000256" key="3">
    <source>
        <dbReference type="ARBA" id="ARBA00022679"/>
    </source>
</evidence>
<keyword evidence="6" id="KW-0862">Zinc</keyword>
<evidence type="ECO:0000259" key="8">
    <source>
        <dbReference type="PROSITE" id="PS50089"/>
    </source>
</evidence>
<comment type="caution">
    <text evidence="9">The sequence shown here is derived from an EMBL/GenBank/DDBJ whole genome shotgun (WGS) entry which is preliminary data.</text>
</comment>
<dbReference type="Pfam" id="PF13639">
    <property type="entry name" value="zf-RING_2"/>
    <property type="match status" value="1"/>
</dbReference>
<dbReference type="PROSITE" id="PS50089">
    <property type="entry name" value="ZF_RING_2"/>
    <property type="match status" value="1"/>
</dbReference>
<dbReference type="InParanoid" id="A0A1Y2E9E2"/>
<keyword evidence="4" id="KW-0805">Transcription regulation</keyword>
<proteinExistence type="predicted"/>
<keyword evidence="6" id="KW-0863">Zinc-finger</keyword>
<dbReference type="SMART" id="SM00184">
    <property type="entry name" value="RING"/>
    <property type="match status" value="1"/>
</dbReference>
<dbReference type="AlphaFoldDB" id="A0A1Y2E9E2"/>
<reference evidence="9 10" key="1">
    <citation type="submission" date="2016-07" db="EMBL/GenBank/DDBJ databases">
        <title>Pervasive Adenine N6-methylation of Active Genes in Fungi.</title>
        <authorList>
            <consortium name="DOE Joint Genome Institute"/>
            <person name="Mondo S.J."/>
            <person name="Dannebaum R.O."/>
            <person name="Kuo R.C."/>
            <person name="Labutti K."/>
            <person name="Haridas S."/>
            <person name="Kuo A."/>
            <person name="Salamov A."/>
            <person name="Ahrendt S.R."/>
            <person name="Lipzen A."/>
            <person name="Sullivan W."/>
            <person name="Andreopoulos W.B."/>
            <person name="Clum A."/>
            <person name="Lindquist E."/>
            <person name="Daum C."/>
            <person name="Ramamoorthy G.K."/>
            <person name="Gryganskyi A."/>
            <person name="Culley D."/>
            <person name="Magnuson J.K."/>
            <person name="James T.Y."/>
            <person name="O'Malley M.A."/>
            <person name="Stajich J.E."/>
            <person name="Spatafora J.W."/>
            <person name="Visel A."/>
            <person name="Grigoriev I.V."/>
        </authorList>
    </citation>
    <scope>NUCLEOTIDE SEQUENCE [LARGE SCALE GENOMIC DNA]</scope>
    <source>
        <strain evidence="9 10">CBS 129021</strain>
    </source>
</reference>
<evidence type="ECO:0000256" key="1">
    <source>
        <dbReference type="ARBA" id="ARBA00000900"/>
    </source>
</evidence>
<dbReference type="EMBL" id="MCFJ01000003">
    <property type="protein sequence ID" value="ORY68198.1"/>
    <property type="molecule type" value="Genomic_DNA"/>
</dbReference>
<dbReference type="InterPro" id="IPR001841">
    <property type="entry name" value="Znf_RING"/>
</dbReference>
<evidence type="ECO:0000313" key="9">
    <source>
        <dbReference type="EMBL" id="ORY68198.1"/>
    </source>
</evidence>
<evidence type="ECO:0000256" key="7">
    <source>
        <dbReference type="SAM" id="MobiDB-lite"/>
    </source>
</evidence>
<dbReference type="GO" id="GO:0000209">
    <property type="term" value="P:protein polyubiquitination"/>
    <property type="evidence" value="ECO:0007669"/>
    <property type="project" value="TreeGrafter"/>
</dbReference>
<dbReference type="OrthoDB" id="21204at2759"/>
<evidence type="ECO:0000256" key="2">
    <source>
        <dbReference type="ARBA" id="ARBA00012483"/>
    </source>
</evidence>
<accession>A0A1Y2E9E2</accession>
<dbReference type="STRING" id="1141098.A0A1Y2E9E2"/>
<feature type="region of interest" description="Disordered" evidence="7">
    <location>
        <begin position="299"/>
        <end position="325"/>
    </location>
</feature>
<comment type="catalytic activity">
    <reaction evidence="1">
        <text>S-ubiquitinyl-[E2 ubiquitin-conjugating enzyme]-L-cysteine + [acceptor protein]-L-lysine = [E2 ubiquitin-conjugating enzyme]-L-cysteine + N(6)-ubiquitinyl-[acceptor protein]-L-lysine.</text>
        <dbReference type="EC" id="2.3.2.27"/>
    </reaction>
</comment>
<organism evidence="9 10">
    <name type="scientific">Pseudomassariella vexata</name>
    <dbReference type="NCBI Taxonomy" id="1141098"/>
    <lineage>
        <taxon>Eukaryota</taxon>
        <taxon>Fungi</taxon>
        <taxon>Dikarya</taxon>
        <taxon>Ascomycota</taxon>
        <taxon>Pezizomycotina</taxon>
        <taxon>Sordariomycetes</taxon>
        <taxon>Xylariomycetidae</taxon>
        <taxon>Amphisphaeriales</taxon>
        <taxon>Pseudomassariaceae</taxon>
        <taxon>Pseudomassariella</taxon>
    </lineage>
</organism>
<dbReference type="PANTHER" id="PTHR46077:SF1">
    <property type="entry name" value="TOP1 BINDING ARGININE_SERINE RICH PROTEIN, E3 UBIQUITIN LIGASE"/>
    <property type="match status" value="1"/>
</dbReference>
<keyword evidence="3" id="KW-0808">Transferase</keyword>
<protein>
    <recommendedName>
        <fullName evidence="2">RING-type E3 ubiquitin transferase</fullName>
        <ecNumber evidence="2">2.3.2.27</ecNumber>
    </recommendedName>
</protein>
<keyword evidence="6" id="KW-0479">Metal-binding</keyword>
<dbReference type="SUPFAM" id="SSF57850">
    <property type="entry name" value="RING/U-box"/>
    <property type="match status" value="1"/>
</dbReference>
<keyword evidence="5" id="KW-0804">Transcription</keyword>
<dbReference type="EC" id="2.3.2.27" evidence="2"/>
<name>A0A1Y2E9E2_9PEZI</name>
<dbReference type="Proteomes" id="UP000193689">
    <property type="component" value="Unassembled WGS sequence"/>
</dbReference>
<dbReference type="RefSeq" id="XP_040718485.1">
    <property type="nucleotide sequence ID" value="XM_040855358.1"/>
</dbReference>
<evidence type="ECO:0000256" key="4">
    <source>
        <dbReference type="ARBA" id="ARBA00023015"/>
    </source>
</evidence>
<feature type="domain" description="RING-type" evidence="8">
    <location>
        <begin position="41"/>
        <end position="81"/>
    </location>
</feature>
<feature type="region of interest" description="Disordered" evidence="7">
    <location>
        <begin position="117"/>
        <end position="140"/>
    </location>
</feature>
<dbReference type="GO" id="GO:0061630">
    <property type="term" value="F:ubiquitin protein ligase activity"/>
    <property type="evidence" value="ECO:0007669"/>
    <property type="project" value="UniProtKB-EC"/>
</dbReference>
<evidence type="ECO:0000256" key="5">
    <source>
        <dbReference type="ARBA" id="ARBA00023163"/>
    </source>
</evidence>
<keyword evidence="10" id="KW-1185">Reference proteome</keyword>
<evidence type="ECO:0000256" key="6">
    <source>
        <dbReference type="PROSITE-ProRule" id="PRU00175"/>
    </source>
</evidence>
<feature type="compositionally biased region" description="Polar residues" evidence="7">
    <location>
        <begin position="304"/>
        <end position="316"/>
    </location>
</feature>
<dbReference type="GO" id="GO:0008270">
    <property type="term" value="F:zinc ion binding"/>
    <property type="evidence" value="ECO:0007669"/>
    <property type="project" value="UniProtKB-KW"/>
</dbReference>
<gene>
    <name evidence="9" type="ORF">BCR38DRAFT_334936</name>
</gene>
<dbReference type="GO" id="GO:0006513">
    <property type="term" value="P:protein monoubiquitination"/>
    <property type="evidence" value="ECO:0007669"/>
    <property type="project" value="TreeGrafter"/>
</dbReference>
<dbReference type="InterPro" id="IPR013083">
    <property type="entry name" value="Znf_RING/FYVE/PHD"/>
</dbReference>